<dbReference type="InterPro" id="IPR041628">
    <property type="entry name" value="ChlI/MoxR_AAA_lid"/>
</dbReference>
<dbReference type="RefSeq" id="WP_219354140.1">
    <property type="nucleotide sequence ID" value="NZ_CP080034.1"/>
</dbReference>
<proteinExistence type="predicted"/>
<protein>
    <submittedName>
        <fullName evidence="2">MoxR family ATPase</fullName>
    </submittedName>
</protein>
<dbReference type="Pfam" id="PF17863">
    <property type="entry name" value="AAA_lid_2"/>
    <property type="match status" value="1"/>
</dbReference>
<dbReference type="CDD" id="cd00009">
    <property type="entry name" value="AAA"/>
    <property type="match status" value="1"/>
</dbReference>
<name>A0ABX8TL67_9CAUL</name>
<dbReference type="InterPro" id="IPR003593">
    <property type="entry name" value="AAA+_ATPase"/>
</dbReference>
<organism evidence="2 3">
    <name type="scientific">Brevundimonas nasdae</name>
    <dbReference type="NCBI Taxonomy" id="172043"/>
    <lineage>
        <taxon>Bacteria</taxon>
        <taxon>Pseudomonadati</taxon>
        <taxon>Pseudomonadota</taxon>
        <taxon>Alphaproteobacteria</taxon>
        <taxon>Caulobacterales</taxon>
        <taxon>Caulobacteraceae</taxon>
        <taxon>Brevundimonas</taxon>
    </lineage>
</organism>
<evidence type="ECO:0000313" key="3">
    <source>
        <dbReference type="Proteomes" id="UP000824334"/>
    </source>
</evidence>
<dbReference type="PANTHER" id="PTHR42759:SF1">
    <property type="entry name" value="MAGNESIUM-CHELATASE SUBUNIT CHLD"/>
    <property type="match status" value="1"/>
</dbReference>
<dbReference type="Proteomes" id="UP000824334">
    <property type="component" value="Chromosome"/>
</dbReference>
<dbReference type="PANTHER" id="PTHR42759">
    <property type="entry name" value="MOXR FAMILY PROTEIN"/>
    <property type="match status" value="1"/>
</dbReference>
<accession>A0ABX8TL67</accession>
<feature type="domain" description="AAA+ ATPase" evidence="1">
    <location>
        <begin position="37"/>
        <end position="179"/>
    </location>
</feature>
<dbReference type="SMART" id="SM00382">
    <property type="entry name" value="AAA"/>
    <property type="match status" value="1"/>
</dbReference>
<gene>
    <name evidence="2" type="ORF">KWG56_06310</name>
</gene>
<sequence>MHVNEVKAVADRIRTEIAKAVVGQDGAVDLLLTALFAGGHVLLEGPPGTAKTLLAQAFARAVGLDYGRIQFTPDLMPGDIIGSNLFNFQTSAFTLTRGPIFCELLLADEINRTPPKTQAALLEAMQERHITIDGQAHALSKRFTVVATQNPIEQQGTYPLPEAQLDRFLFKHVLAYPSLEQERAIIAAYGSRTGQMDPIALGVEVVTDAPTIDAAVNAVADVRLTDEVIGYVADLVRATRDSADVDTGASPRAAAMLAVAARARAALEGRDYVIPDDVKLLALPALRHRLVLSPAAEIEGRRVDQVLAGLVERVAAPR</sequence>
<dbReference type="PIRSF" id="PIRSF002849">
    <property type="entry name" value="AAA_ATPase_chaperone_MoxR_prd"/>
    <property type="match status" value="1"/>
</dbReference>
<evidence type="ECO:0000313" key="2">
    <source>
        <dbReference type="EMBL" id="QYC11577.1"/>
    </source>
</evidence>
<dbReference type="Pfam" id="PF07726">
    <property type="entry name" value="AAA_3"/>
    <property type="match status" value="1"/>
</dbReference>
<dbReference type="InterPro" id="IPR050764">
    <property type="entry name" value="CbbQ/NirQ/NorQ/GpvN"/>
</dbReference>
<dbReference type="EMBL" id="CP080034">
    <property type="protein sequence ID" value="QYC11577.1"/>
    <property type="molecule type" value="Genomic_DNA"/>
</dbReference>
<reference evidence="2 3" key="1">
    <citation type="submission" date="2021-07" db="EMBL/GenBank/DDBJ databases">
        <title>Isolation and characterization of bacteria from a gold mining with a capacity of golden bioaccumulation.</title>
        <authorList>
            <person name="Yang X.J."/>
        </authorList>
    </citation>
    <scope>NUCLEOTIDE SEQUENCE [LARGE SCALE GENOMIC DNA]</scope>
    <source>
        <strain evidence="2 3">Au29</strain>
    </source>
</reference>
<keyword evidence="3" id="KW-1185">Reference proteome</keyword>
<dbReference type="InterPro" id="IPR011703">
    <property type="entry name" value="ATPase_AAA-3"/>
</dbReference>
<dbReference type="GeneID" id="94374868"/>
<evidence type="ECO:0000259" key="1">
    <source>
        <dbReference type="SMART" id="SM00382"/>
    </source>
</evidence>